<dbReference type="RefSeq" id="XP_004185649.1">
    <property type="nucleotide sequence ID" value="XM_004185601.1"/>
</dbReference>
<proteinExistence type="predicted"/>
<accession>L7FK82</accession>
<dbReference type="EMBL" id="KB207001">
    <property type="protein sequence ID" value="ELP86303.1"/>
    <property type="molecule type" value="Genomic_DNA"/>
</dbReference>
<dbReference type="KEGG" id="eiv:EIN_204870"/>
<evidence type="ECO:0000313" key="1">
    <source>
        <dbReference type="EMBL" id="ELP86303.1"/>
    </source>
</evidence>
<name>L7FK82_ENTIV</name>
<organism evidence="1 2">
    <name type="scientific">Entamoeba invadens IP1</name>
    <dbReference type="NCBI Taxonomy" id="370355"/>
    <lineage>
        <taxon>Eukaryota</taxon>
        <taxon>Amoebozoa</taxon>
        <taxon>Evosea</taxon>
        <taxon>Archamoebae</taxon>
        <taxon>Mastigamoebida</taxon>
        <taxon>Entamoebidae</taxon>
        <taxon>Entamoeba</taxon>
    </lineage>
</organism>
<dbReference type="VEuPathDB" id="AmoebaDB:EIN_204870"/>
<protein>
    <submittedName>
        <fullName evidence="1">Uncharacterized protein</fullName>
    </submittedName>
</protein>
<dbReference type="Proteomes" id="UP000014680">
    <property type="component" value="Unassembled WGS sequence"/>
</dbReference>
<gene>
    <name evidence="1" type="ORF">EIN_204870</name>
</gene>
<evidence type="ECO:0000313" key="2">
    <source>
        <dbReference type="Proteomes" id="UP000014680"/>
    </source>
</evidence>
<reference evidence="1 2" key="1">
    <citation type="submission" date="2012-10" db="EMBL/GenBank/DDBJ databases">
        <authorList>
            <person name="Zafar N."/>
            <person name="Inman J."/>
            <person name="Hall N."/>
            <person name="Lorenzi H."/>
            <person name="Caler E."/>
        </authorList>
    </citation>
    <scope>NUCLEOTIDE SEQUENCE [LARGE SCALE GENOMIC DNA]</scope>
    <source>
        <strain evidence="1 2">IP1</strain>
    </source>
</reference>
<dbReference type="GeneID" id="14885282"/>
<sequence length="638" mass="73095">MTVRTLQDDEYTIVGDIPDYVATHSNTGNTNSCPVLIEGAEYLKYIYPNGCIIDSESTSHLYTITYPKLYKRSFSNTLCSSFSVAYTEEEIGEVNTCDTNGVYIQTFFISVLDAKYVTKNSGFKKAVFKISNCYRYDGWYIKYEKSANGVKRYMSQNSCSNWVEDTTSQEILQTLKELPPHVVIRHVYDGGSECAISDKEGEAYMELYPKTCVKNKFGGSDRYMLLSNYLYTYAYNNINCTSLLDDNTRIKIRTCRTEGQNNVIYDTTFDKIEETKYVKKYNTEYFSTIFEFGKCLYDNNTYYKFEKNGTQINAFISSTSCDTLKDADENVMSGKVSAIISLPEHAAIMYNYGSLVNCSSENITMATQYVFDKCFEEDGKYYKVEVGLSELAKHEYSNSACYGKSNTVWFMYMDKCTTNSNKDNVRITRHEIPVESAKYLLYTEEGYPGTFYLEFDRCTFLKKEGFNTFKLTKKDGNIVFRKGMTCSQIDTNGVEWYAQPYLIAESIPSDYSVIEHYYGDIYYCTFASTVQDADEARRVHFKGCVKTSETTSVLTVVENGKVNIKNYTISSVCIGPFIEKNLTTEKCVLDDQEYYKIFDMNTNSLNHPQDINPSPKPDDNSTSQVLILLFCTLFVMML</sequence>
<dbReference type="AlphaFoldDB" id="L7FK82"/>
<keyword evidence="2" id="KW-1185">Reference proteome</keyword>